<sequence>MNGSTDPGARRFRGGLLVGLSALLTAVGHLAGGGALPDLAPLAVLLPALAWPVVALADRCRGTVGTLVVLGGGQLLLHELLSTAHSHHAAPDDPSMVLTHALVTALTAAALRFADRGMAAVAAALGRVVPRRPPAAPADRPLAVLVVPGTDVPAAVRRVLSATHARRGPPVRC</sequence>
<evidence type="ECO:0000256" key="1">
    <source>
        <dbReference type="SAM" id="Phobius"/>
    </source>
</evidence>
<comment type="caution">
    <text evidence="2">The sequence shown here is derived from an EMBL/GenBank/DDBJ whole genome shotgun (WGS) entry which is preliminary data.</text>
</comment>
<evidence type="ECO:0000313" key="3">
    <source>
        <dbReference type="Proteomes" id="UP001165283"/>
    </source>
</evidence>
<dbReference type="EMBL" id="JAGSOV010000049">
    <property type="protein sequence ID" value="MCO1657999.1"/>
    <property type="molecule type" value="Genomic_DNA"/>
</dbReference>
<accession>A0ABT1A4Q9</accession>
<gene>
    <name evidence="2" type="ORF">KDL28_23325</name>
</gene>
<proteinExistence type="predicted"/>
<evidence type="ECO:0000313" key="2">
    <source>
        <dbReference type="EMBL" id="MCO1657999.1"/>
    </source>
</evidence>
<feature type="transmembrane region" description="Helical" evidence="1">
    <location>
        <begin position="12"/>
        <end position="33"/>
    </location>
</feature>
<keyword evidence="1" id="KW-0812">Transmembrane</keyword>
<keyword evidence="1" id="KW-0472">Membrane</keyword>
<keyword evidence="3" id="KW-1185">Reference proteome</keyword>
<reference evidence="2" key="1">
    <citation type="submission" date="2021-04" db="EMBL/GenBank/DDBJ databases">
        <title>Pseudonocardia sp. nov., isolated from sandy soil of mangrove forest.</title>
        <authorList>
            <person name="Zan Z."/>
            <person name="Huang R."/>
            <person name="Liu W."/>
        </authorList>
    </citation>
    <scope>NUCLEOTIDE SEQUENCE</scope>
    <source>
        <strain evidence="2">S2-4</strain>
    </source>
</reference>
<dbReference type="RefSeq" id="WP_252441650.1">
    <property type="nucleotide sequence ID" value="NZ_JAGSOV010000049.1"/>
</dbReference>
<feature type="transmembrane region" description="Helical" evidence="1">
    <location>
        <begin position="39"/>
        <end position="57"/>
    </location>
</feature>
<name>A0ABT1A4Q9_9PSEU</name>
<organism evidence="2 3">
    <name type="scientific">Pseudonocardia humida</name>
    <dbReference type="NCBI Taxonomy" id="2800819"/>
    <lineage>
        <taxon>Bacteria</taxon>
        <taxon>Bacillati</taxon>
        <taxon>Actinomycetota</taxon>
        <taxon>Actinomycetes</taxon>
        <taxon>Pseudonocardiales</taxon>
        <taxon>Pseudonocardiaceae</taxon>
        <taxon>Pseudonocardia</taxon>
    </lineage>
</organism>
<dbReference type="Proteomes" id="UP001165283">
    <property type="component" value="Unassembled WGS sequence"/>
</dbReference>
<protein>
    <submittedName>
        <fullName evidence="2">Uncharacterized protein</fullName>
    </submittedName>
</protein>
<keyword evidence="1" id="KW-1133">Transmembrane helix</keyword>